<dbReference type="SUPFAM" id="SSF56059">
    <property type="entry name" value="Glutathione synthetase ATP-binding domain-like"/>
    <property type="match status" value="1"/>
</dbReference>
<evidence type="ECO:0000256" key="3">
    <source>
        <dbReference type="ARBA" id="ARBA00022840"/>
    </source>
</evidence>
<keyword evidence="3 4" id="KW-0067">ATP-binding</keyword>
<proteinExistence type="predicted"/>
<dbReference type="AlphaFoldDB" id="A0A4P9VPI1"/>
<evidence type="ECO:0000256" key="2">
    <source>
        <dbReference type="ARBA" id="ARBA00022741"/>
    </source>
</evidence>
<gene>
    <name evidence="6" type="ORF">B9G39_11075</name>
</gene>
<evidence type="ECO:0000313" key="7">
    <source>
        <dbReference type="Proteomes" id="UP000257039"/>
    </source>
</evidence>
<organism evidence="6 7">
    <name type="scientific">Zooshikella ganghwensis</name>
    <dbReference type="NCBI Taxonomy" id="202772"/>
    <lineage>
        <taxon>Bacteria</taxon>
        <taxon>Pseudomonadati</taxon>
        <taxon>Pseudomonadota</taxon>
        <taxon>Gammaproteobacteria</taxon>
        <taxon>Oceanospirillales</taxon>
        <taxon>Zooshikellaceae</taxon>
        <taxon>Zooshikella</taxon>
    </lineage>
</organism>
<dbReference type="PANTHER" id="PTHR43585:SF2">
    <property type="entry name" value="ATP-GRASP ENZYME FSQD"/>
    <property type="match status" value="1"/>
</dbReference>
<dbReference type="Proteomes" id="UP000257039">
    <property type="component" value="Unassembled WGS sequence"/>
</dbReference>
<dbReference type="GO" id="GO:0005524">
    <property type="term" value="F:ATP binding"/>
    <property type="evidence" value="ECO:0007669"/>
    <property type="project" value="UniProtKB-UniRule"/>
</dbReference>
<keyword evidence="1" id="KW-0436">Ligase</keyword>
<evidence type="ECO:0000256" key="1">
    <source>
        <dbReference type="ARBA" id="ARBA00022598"/>
    </source>
</evidence>
<dbReference type="EMBL" id="NDXW01000001">
    <property type="protein sequence ID" value="RDH43942.1"/>
    <property type="molecule type" value="Genomic_DNA"/>
</dbReference>
<reference evidence="6 7" key="1">
    <citation type="submission" date="2017-04" db="EMBL/GenBank/DDBJ databases">
        <title>Draft genome sequence of Zooshikella ganghwensis VG4 isolated from Red Sea sediments.</title>
        <authorList>
            <person name="Rehman Z."/>
            <person name="Alam I."/>
            <person name="Kamau A."/>
            <person name="Bajic V."/>
            <person name="Leiknes T."/>
        </authorList>
    </citation>
    <scope>NUCLEOTIDE SEQUENCE [LARGE SCALE GENOMIC DNA]</scope>
    <source>
        <strain evidence="6 7">VG4</strain>
    </source>
</reference>
<keyword evidence="7" id="KW-1185">Reference proteome</keyword>
<dbReference type="InterPro" id="IPR011761">
    <property type="entry name" value="ATP-grasp"/>
</dbReference>
<evidence type="ECO:0000313" key="6">
    <source>
        <dbReference type="EMBL" id="RDH43942.1"/>
    </source>
</evidence>
<evidence type="ECO:0000256" key="4">
    <source>
        <dbReference type="PROSITE-ProRule" id="PRU00409"/>
    </source>
</evidence>
<dbReference type="RefSeq" id="WP_094787169.1">
    <property type="nucleotide sequence ID" value="NZ_NDXW01000001.1"/>
</dbReference>
<dbReference type="GO" id="GO:0016874">
    <property type="term" value="F:ligase activity"/>
    <property type="evidence" value="ECO:0007669"/>
    <property type="project" value="UniProtKB-KW"/>
</dbReference>
<name>A0A4P9VPI1_9GAMM</name>
<dbReference type="PANTHER" id="PTHR43585">
    <property type="entry name" value="FUMIPYRROLE BIOSYNTHESIS PROTEIN C"/>
    <property type="match status" value="1"/>
</dbReference>
<dbReference type="InterPro" id="IPR013815">
    <property type="entry name" value="ATP_grasp_subdomain_1"/>
</dbReference>
<dbReference type="Gene3D" id="3.30.1490.20">
    <property type="entry name" value="ATP-grasp fold, A domain"/>
    <property type="match status" value="1"/>
</dbReference>
<comment type="caution">
    <text evidence="6">The sequence shown here is derived from an EMBL/GenBank/DDBJ whole genome shotgun (WGS) entry which is preliminary data.</text>
</comment>
<accession>A0A4P9VPI1</accession>
<dbReference type="Pfam" id="PF02655">
    <property type="entry name" value="ATP-grasp_3"/>
    <property type="match status" value="1"/>
</dbReference>
<dbReference type="GO" id="GO:0046872">
    <property type="term" value="F:metal ion binding"/>
    <property type="evidence" value="ECO:0007669"/>
    <property type="project" value="InterPro"/>
</dbReference>
<dbReference type="InterPro" id="IPR052032">
    <property type="entry name" value="ATP-dep_AA_Ligase"/>
</dbReference>
<dbReference type="Gene3D" id="3.30.470.20">
    <property type="entry name" value="ATP-grasp fold, B domain"/>
    <property type="match status" value="2"/>
</dbReference>
<protein>
    <submittedName>
        <fullName evidence="6">ATP-grasp domain-containing protein</fullName>
    </submittedName>
</protein>
<evidence type="ECO:0000259" key="5">
    <source>
        <dbReference type="PROSITE" id="PS50975"/>
    </source>
</evidence>
<dbReference type="InterPro" id="IPR003806">
    <property type="entry name" value="ATP-grasp_PylC-type"/>
</dbReference>
<dbReference type="PROSITE" id="PS50975">
    <property type="entry name" value="ATP_GRASP"/>
    <property type="match status" value="1"/>
</dbReference>
<dbReference type="Gene3D" id="3.40.50.20">
    <property type="match status" value="1"/>
</dbReference>
<sequence length="392" mass="43092">MENILFIETRGMNPTGVLKEAISCGYHPIVATAQSNIWRKHLAEQAIECTLIQVDELTAEAILSALATQPIAVITLSDQYLEIGAKVAQYLSLPHTSVDVVANCRDKYTTRKLVSQTSVKQPLFIKLSDFNDLNTVNLKHAIGFPLIFKPLFGHSSLGVQTFYSQQEVDEFFSQPSFTFDFPYIVEGLIENAELFSVEGFIDPLGVHFLGCSSRILGGEGNCVELGGIFPYPEYAKALYTASKKVIGAIGMTFGAFHIEYLVKNEDVYLVEVNPRFPNGPAPSNISRALGVSLDRLILELFINGYCKNRPVPTGYAIARAIYSEKEGNVTHIDVPENLDAEVFISASAPFHVSALKSNADRFGFLITSADDLSCLDSKASKLMQLIKIQFSA</sequence>
<keyword evidence="2 4" id="KW-0547">Nucleotide-binding</keyword>
<feature type="domain" description="ATP-grasp" evidence="5">
    <location>
        <begin position="111"/>
        <end position="302"/>
    </location>
</feature>